<dbReference type="GO" id="GO:0003924">
    <property type="term" value="F:GTPase activity"/>
    <property type="evidence" value="ECO:0007669"/>
    <property type="project" value="InterPro"/>
</dbReference>
<evidence type="ECO:0000256" key="11">
    <source>
        <dbReference type="ARBA" id="ARBA00023134"/>
    </source>
</evidence>
<dbReference type="PANTHER" id="PTHR10465">
    <property type="entry name" value="TRANSMEMBRANE GTPASE FZO1"/>
    <property type="match status" value="1"/>
</dbReference>
<evidence type="ECO:0000256" key="2">
    <source>
        <dbReference type="ARBA" id="ARBA00007333"/>
    </source>
</evidence>
<dbReference type="GO" id="GO:0015986">
    <property type="term" value="P:proton motive force-driven ATP synthesis"/>
    <property type="evidence" value="ECO:0007669"/>
    <property type="project" value="InterPro"/>
</dbReference>
<evidence type="ECO:0000256" key="13">
    <source>
        <dbReference type="ARBA" id="ARBA00023310"/>
    </source>
</evidence>
<keyword evidence="17" id="KW-1185">Reference proteome</keyword>
<keyword evidence="6" id="KW-0375">Hydrogen ion transport</keyword>
<dbReference type="Proteomes" id="UP000327013">
    <property type="component" value="Unassembled WGS sequence"/>
</dbReference>
<organism evidence="16 17">
    <name type="scientific">Carpinus fangiana</name>
    <dbReference type="NCBI Taxonomy" id="176857"/>
    <lineage>
        <taxon>Eukaryota</taxon>
        <taxon>Viridiplantae</taxon>
        <taxon>Streptophyta</taxon>
        <taxon>Embryophyta</taxon>
        <taxon>Tracheophyta</taxon>
        <taxon>Spermatophyta</taxon>
        <taxon>Magnoliopsida</taxon>
        <taxon>eudicotyledons</taxon>
        <taxon>Gunneridae</taxon>
        <taxon>Pentapetalae</taxon>
        <taxon>rosids</taxon>
        <taxon>fabids</taxon>
        <taxon>Fagales</taxon>
        <taxon>Betulaceae</taxon>
        <taxon>Carpinus</taxon>
    </lineage>
</organism>
<feature type="compositionally biased region" description="Basic and acidic residues" evidence="14">
    <location>
        <begin position="13"/>
        <end position="26"/>
    </location>
</feature>
<dbReference type="OrthoDB" id="9984778at2759"/>
<accession>A0A5N6KWS1</accession>
<evidence type="ECO:0000259" key="15">
    <source>
        <dbReference type="Pfam" id="PF00350"/>
    </source>
</evidence>
<dbReference type="GO" id="GO:0045259">
    <property type="term" value="C:proton-transporting ATP synthase complex"/>
    <property type="evidence" value="ECO:0007669"/>
    <property type="project" value="UniProtKB-KW"/>
</dbReference>
<dbReference type="InterPro" id="IPR027417">
    <property type="entry name" value="P-loop_NTPase"/>
</dbReference>
<keyword evidence="10" id="KW-0496">Mitochondrion</keyword>
<dbReference type="InterPro" id="IPR045063">
    <property type="entry name" value="Dynamin_N"/>
</dbReference>
<evidence type="ECO:0000256" key="4">
    <source>
        <dbReference type="ARBA" id="ARBA00022547"/>
    </source>
</evidence>
<keyword evidence="7" id="KW-0999">Mitochondrion inner membrane</keyword>
<evidence type="ECO:0000256" key="1">
    <source>
        <dbReference type="ARBA" id="ARBA00004273"/>
    </source>
</evidence>
<proteinExistence type="inferred from homology"/>
<dbReference type="EMBL" id="VIBQ01000016">
    <property type="protein sequence ID" value="KAB8356413.1"/>
    <property type="molecule type" value="Genomic_DNA"/>
</dbReference>
<comment type="subcellular location">
    <subcellularLocation>
        <location evidence="1">Mitochondrion inner membrane</location>
    </subcellularLocation>
</comment>
<dbReference type="SUPFAM" id="SSF52540">
    <property type="entry name" value="P-loop containing nucleoside triphosphate hydrolases"/>
    <property type="match status" value="1"/>
</dbReference>
<evidence type="ECO:0000256" key="5">
    <source>
        <dbReference type="ARBA" id="ARBA00022741"/>
    </source>
</evidence>
<reference evidence="16 17" key="1">
    <citation type="submission" date="2019-06" db="EMBL/GenBank/DDBJ databases">
        <title>A chromosomal-level reference genome of Carpinus fangiana (Coryloideae, Betulaceae).</title>
        <authorList>
            <person name="Yang X."/>
            <person name="Wang Z."/>
            <person name="Zhang L."/>
            <person name="Hao G."/>
            <person name="Liu J."/>
            <person name="Yang Y."/>
        </authorList>
    </citation>
    <scope>NUCLEOTIDE SEQUENCE [LARGE SCALE GENOMIC DNA]</scope>
    <source>
        <strain evidence="16">Cfa_2016G</strain>
        <tissue evidence="16">Leaf</tissue>
    </source>
</reference>
<keyword evidence="9" id="KW-0406">Ion transport</keyword>
<comment type="caution">
    <text evidence="16">The sequence shown here is derived from an EMBL/GenBank/DDBJ whole genome shotgun (WGS) entry which is preliminary data.</text>
</comment>
<keyword evidence="11" id="KW-0342">GTP-binding</keyword>
<evidence type="ECO:0000256" key="6">
    <source>
        <dbReference type="ARBA" id="ARBA00022781"/>
    </source>
</evidence>
<gene>
    <name evidence="16" type="ORF">FH972_023996</name>
</gene>
<dbReference type="GO" id="GO:0051646">
    <property type="term" value="P:mitochondrion localization"/>
    <property type="evidence" value="ECO:0007669"/>
    <property type="project" value="TreeGrafter"/>
</dbReference>
<protein>
    <recommendedName>
        <fullName evidence="15">Dynamin N-terminal domain-containing protein</fullName>
    </recommendedName>
</protein>
<keyword evidence="13" id="KW-0066">ATP synthesis</keyword>
<evidence type="ECO:0000256" key="8">
    <source>
        <dbReference type="ARBA" id="ARBA00022801"/>
    </source>
</evidence>
<sequence length="810" mass="90224">MSQENLASSGHSSQREFDDDQNRASKPEYMTFGTGSISESAKHLTEMLDDDSGYGTRSSNLDSLAWDPSLMSDHFVSRAADGLHSEQERHTTARSIFQLQYNRNRTALARAITRTIKALQELQEENHRSPVHYPSVQLRPHQTLSQHLRPGLVHTQSSHVPSNGKANRPQALHRAETSLGHDSMEESSKVAEERSVFGPRLVTSQLARDFSVLKIDLKMDGVPQTDIIHSMQKDSKALAQLLDGQILKSIRHLSLLRERIEDTSSKVLVTGDLNAGKSTFCNALLRRKILPEDEQPCTSIFCEVLDVRENGDLEEVHAVKANVVYDRQDERAYDVFPLSELEKYCYKHLAKVNQDVAQEELDRVTKKLEELEPLLEQSSKARSEIRDALDTITEDVVADTYSFTRDSLKDAITKTSERRTDVQYPGIWYAYAFAEDITTAILADISCQVEACEDYARARTSQGVDTVRAHGKSYLGDDYVDLKFQPENMLRRRKDTLARQVHISIEVWDFVDVSSLWSRQERVAGTSMAVTIAGVVGTQMIHGPRWINGALSATRVLGSNKLQTLLIPGIVVAFALGVSYAITSIPTSLPRRLSAKVASQLSAIDFTHSNAQRISSEVRKVLKIPADHLRIGLQRTFEGLQNQREQTGKICTESKVARKYFGNLVRSSEEIRSSVQHVELEGPAPGIAGGSCSFSRIHAQNTIQKPMAPVQQANFSIAQVLRFSALGFGVFYGLTHQMSLNSASRANAVKREYEHKNKLIEQAKAEFTKKNLPADKTTAGGSIITDPEDPKFDLEAFLNLAAAGQLPQQA</sequence>
<keyword evidence="3" id="KW-0813">Transport</keyword>
<keyword evidence="4" id="KW-0138">CF(0)</keyword>
<dbReference type="InterPro" id="IPR027094">
    <property type="entry name" value="Mitofusin_fam"/>
</dbReference>
<evidence type="ECO:0000313" key="16">
    <source>
        <dbReference type="EMBL" id="KAB8356413.1"/>
    </source>
</evidence>
<dbReference type="Pfam" id="PF05680">
    <property type="entry name" value="ATP-synt_E"/>
    <property type="match status" value="1"/>
</dbReference>
<evidence type="ECO:0000256" key="7">
    <source>
        <dbReference type="ARBA" id="ARBA00022792"/>
    </source>
</evidence>
<dbReference type="GO" id="GO:0015078">
    <property type="term" value="F:proton transmembrane transporter activity"/>
    <property type="evidence" value="ECO:0007669"/>
    <property type="project" value="InterPro"/>
</dbReference>
<dbReference type="GO" id="GO:0005741">
    <property type="term" value="C:mitochondrial outer membrane"/>
    <property type="evidence" value="ECO:0007669"/>
    <property type="project" value="TreeGrafter"/>
</dbReference>
<evidence type="ECO:0000256" key="10">
    <source>
        <dbReference type="ARBA" id="ARBA00023128"/>
    </source>
</evidence>
<dbReference type="PANTHER" id="PTHR10465:SF0">
    <property type="entry name" value="SARCALUMENIN"/>
    <property type="match status" value="1"/>
</dbReference>
<evidence type="ECO:0000256" key="9">
    <source>
        <dbReference type="ARBA" id="ARBA00023065"/>
    </source>
</evidence>
<keyword evidence="8" id="KW-0378">Hydrolase</keyword>
<dbReference type="InterPro" id="IPR008386">
    <property type="entry name" value="ATP_synth_F0_esu_mt"/>
</dbReference>
<comment type="similarity">
    <text evidence="2">Belongs to the ATPase e subunit family.</text>
</comment>
<keyword evidence="5" id="KW-0547">Nucleotide-binding</keyword>
<evidence type="ECO:0000256" key="12">
    <source>
        <dbReference type="ARBA" id="ARBA00023136"/>
    </source>
</evidence>
<dbReference type="GO" id="GO:0005525">
    <property type="term" value="F:GTP binding"/>
    <property type="evidence" value="ECO:0007669"/>
    <property type="project" value="UniProtKB-KW"/>
</dbReference>
<dbReference type="GO" id="GO:0005743">
    <property type="term" value="C:mitochondrial inner membrane"/>
    <property type="evidence" value="ECO:0007669"/>
    <property type="project" value="UniProtKB-SubCell"/>
</dbReference>
<evidence type="ECO:0000313" key="17">
    <source>
        <dbReference type="Proteomes" id="UP000327013"/>
    </source>
</evidence>
<dbReference type="Pfam" id="PF00350">
    <property type="entry name" value="Dynamin_N"/>
    <property type="match status" value="1"/>
</dbReference>
<dbReference type="Gene3D" id="3.40.50.300">
    <property type="entry name" value="P-loop containing nucleotide triphosphate hydrolases"/>
    <property type="match status" value="1"/>
</dbReference>
<dbReference type="AlphaFoldDB" id="A0A5N6KWS1"/>
<feature type="domain" description="Dynamin N-terminal" evidence="15">
    <location>
        <begin position="267"/>
        <end position="356"/>
    </location>
</feature>
<evidence type="ECO:0000256" key="3">
    <source>
        <dbReference type="ARBA" id="ARBA00022448"/>
    </source>
</evidence>
<keyword evidence="12" id="KW-0472">Membrane</keyword>
<dbReference type="GO" id="GO:0008053">
    <property type="term" value="P:mitochondrial fusion"/>
    <property type="evidence" value="ECO:0007669"/>
    <property type="project" value="TreeGrafter"/>
</dbReference>
<evidence type="ECO:0000256" key="14">
    <source>
        <dbReference type="SAM" id="MobiDB-lite"/>
    </source>
</evidence>
<feature type="region of interest" description="Disordered" evidence="14">
    <location>
        <begin position="1"/>
        <end position="33"/>
    </location>
</feature>
<name>A0A5N6KWS1_9ROSI</name>
<feature type="compositionally biased region" description="Polar residues" evidence="14">
    <location>
        <begin position="1"/>
        <end position="12"/>
    </location>
</feature>